<feature type="transmembrane region" description="Helical" evidence="6">
    <location>
        <begin position="120"/>
        <end position="146"/>
    </location>
</feature>
<feature type="transmembrane region" description="Helical" evidence="6">
    <location>
        <begin position="258"/>
        <end position="281"/>
    </location>
</feature>
<dbReference type="PANTHER" id="PTHR40277:SF1">
    <property type="entry name" value="BLL5419 PROTEIN"/>
    <property type="match status" value="1"/>
</dbReference>
<keyword evidence="5 6" id="KW-0472">Membrane</keyword>
<organism evidence="7 8">
    <name type="scientific">Danxiaibacter flavus</name>
    <dbReference type="NCBI Taxonomy" id="3049108"/>
    <lineage>
        <taxon>Bacteria</taxon>
        <taxon>Pseudomonadati</taxon>
        <taxon>Bacteroidota</taxon>
        <taxon>Chitinophagia</taxon>
        <taxon>Chitinophagales</taxon>
        <taxon>Chitinophagaceae</taxon>
        <taxon>Danxiaibacter</taxon>
    </lineage>
</organism>
<evidence type="ECO:0000313" key="7">
    <source>
        <dbReference type="EMBL" id="MEX6688549.1"/>
    </source>
</evidence>
<dbReference type="EMBL" id="JAULBC010000004">
    <property type="protein sequence ID" value="MEX6688549.1"/>
    <property type="molecule type" value="Genomic_DNA"/>
</dbReference>
<feature type="transmembrane region" description="Helical" evidence="6">
    <location>
        <begin position="47"/>
        <end position="70"/>
    </location>
</feature>
<evidence type="ECO:0000256" key="6">
    <source>
        <dbReference type="SAM" id="Phobius"/>
    </source>
</evidence>
<gene>
    <name evidence="7" type="ORF">QTN47_13635</name>
</gene>
<feature type="transmembrane region" description="Helical" evidence="6">
    <location>
        <begin position="216"/>
        <end position="237"/>
    </location>
</feature>
<dbReference type="InterPro" id="IPR022791">
    <property type="entry name" value="L-PG_synthase/AglD"/>
</dbReference>
<keyword evidence="8" id="KW-1185">Reference proteome</keyword>
<evidence type="ECO:0000256" key="4">
    <source>
        <dbReference type="ARBA" id="ARBA00022989"/>
    </source>
</evidence>
<dbReference type="PANTHER" id="PTHR40277">
    <property type="entry name" value="BLL5419 PROTEIN"/>
    <property type="match status" value="1"/>
</dbReference>
<proteinExistence type="predicted"/>
<accession>A0ABV3ZJD1</accession>
<evidence type="ECO:0000313" key="8">
    <source>
        <dbReference type="Proteomes" id="UP001560573"/>
    </source>
</evidence>
<dbReference type="Proteomes" id="UP001560573">
    <property type="component" value="Unassembled WGS sequence"/>
</dbReference>
<evidence type="ECO:0000256" key="1">
    <source>
        <dbReference type="ARBA" id="ARBA00004651"/>
    </source>
</evidence>
<feature type="transmembrane region" description="Helical" evidence="6">
    <location>
        <begin position="90"/>
        <end position="108"/>
    </location>
</feature>
<feature type="transmembrane region" description="Helical" evidence="6">
    <location>
        <begin position="152"/>
        <end position="171"/>
    </location>
</feature>
<evidence type="ECO:0000256" key="5">
    <source>
        <dbReference type="ARBA" id="ARBA00023136"/>
    </source>
</evidence>
<protein>
    <submittedName>
        <fullName evidence="7">Lysylphosphatidylglycerol synthase transmembrane domain-containing protein</fullName>
    </submittedName>
</protein>
<keyword evidence="3 6" id="KW-0812">Transmembrane</keyword>
<keyword evidence="4 6" id="KW-1133">Transmembrane helix</keyword>
<feature type="transmembrane region" description="Helical" evidence="6">
    <location>
        <begin position="183"/>
        <end position="210"/>
    </location>
</feature>
<evidence type="ECO:0000256" key="3">
    <source>
        <dbReference type="ARBA" id="ARBA00022692"/>
    </source>
</evidence>
<dbReference type="NCBIfam" id="TIGR00374">
    <property type="entry name" value="flippase-like domain"/>
    <property type="match status" value="1"/>
</dbReference>
<keyword evidence="2" id="KW-1003">Cell membrane</keyword>
<comment type="caution">
    <text evidence="7">The sequence shown here is derived from an EMBL/GenBank/DDBJ whole genome shotgun (WGS) entry which is preliminary data.</text>
</comment>
<name>A0ABV3ZJD1_9BACT</name>
<comment type="subcellular location">
    <subcellularLocation>
        <location evidence="1">Cell membrane</location>
        <topology evidence="1">Multi-pass membrane protein</topology>
    </subcellularLocation>
</comment>
<sequence length="295" mass="33470">MPLRQHTKSALKLLLKIGVTAACLWYVSRKIDWSKSWETIQRSDSLWLMVAVIFFTASKVVSSLRLNIYFKNIGLYLSQTLNLKLSWLGMYYNLFLPGGIGGDAYKVILLNRHYNQSAKLLTAAVLLDRISGLVGLGILAVIYYWFVFNGEQYPWLLVAAILPGIIVYYFVVKKFFPSFISSFWSTFWIGLLVQGLQVVCVYCLMTALHLHEHHTPYILIFLLSSIIAVLPFTIGGLGAREVVFLWGSNQFLLNRDEAVCISLLFYLITVLVSLAGIIWVYKKPLNKIPVTVGQD</sequence>
<dbReference type="Pfam" id="PF03706">
    <property type="entry name" value="LPG_synthase_TM"/>
    <property type="match status" value="2"/>
</dbReference>
<reference evidence="7 8" key="1">
    <citation type="submission" date="2023-07" db="EMBL/GenBank/DDBJ databases">
        <authorList>
            <person name="Lian W.-H."/>
        </authorList>
    </citation>
    <scope>NUCLEOTIDE SEQUENCE [LARGE SCALE GENOMIC DNA]</scope>
    <source>
        <strain evidence="7 8">SYSU DXS3180</strain>
    </source>
</reference>
<evidence type="ECO:0000256" key="2">
    <source>
        <dbReference type="ARBA" id="ARBA00022475"/>
    </source>
</evidence>